<name>A0ABU5ZCS9_9BACL</name>
<dbReference type="InterPro" id="IPR012318">
    <property type="entry name" value="HTH_CRP"/>
</dbReference>
<evidence type="ECO:0000313" key="8">
    <source>
        <dbReference type="Proteomes" id="UP001310386"/>
    </source>
</evidence>
<keyword evidence="4" id="KW-0804">Transcription</keyword>
<dbReference type="CDD" id="cd00038">
    <property type="entry name" value="CAP_ED"/>
    <property type="match status" value="1"/>
</dbReference>
<evidence type="ECO:0000259" key="5">
    <source>
        <dbReference type="PROSITE" id="PS50042"/>
    </source>
</evidence>
<dbReference type="InterPro" id="IPR014710">
    <property type="entry name" value="RmlC-like_jellyroll"/>
</dbReference>
<evidence type="ECO:0000256" key="1">
    <source>
        <dbReference type="ARBA" id="ARBA00023015"/>
    </source>
</evidence>
<dbReference type="PROSITE" id="PS50042">
    <property type="entry name" value="CNMP_BINDING_3"/>
    <property type="match status" value="1"/>
</dbReference>
<evidence type="ECO:0000313" key="7">
    <source>
        <dbReference type="EMBL" id="MEB3100315.1"/>
    </source>
</evidence>
<dbReference type="Pfam" id="PF13545">
    <property type="entry name" value="HTH_Crp_2"/>
    <property type="match status" value="1"/>
</dbReference>
<dbReference type="RefSeq" id="WP_371752413.1">
    <property type="nucleotide sequence ID" value="NZ_JAYJLD010000001.1"/>
</dbReference>
<dbReference type="InterPro" id="IPR000595">
    <property type="entry name" value="cNMP-bd_dom"/>
</dbReference>
<dbReference type="SUPFAM" id="SSF51206">
    <property type="entry name" value="cAMP-binding domain-like"/>
    <property type="match status" value="1"/>
</dbReference>
<dbReference type="Proteomes" id="UP001310386">
    <property type="component" value="Unassembled WGS sequence"/>
</dbReference>
<dbReference type="CDD" id="cd00092">
    <property type="entry name" value="HTH_CRP"/>
    <property type="match status" value="1"/>
</dbReference>
<comment type="caution">
    <text evidence="7">The sequence shown here is derived from an EMBL/GenBank/DDBJ whole genome shotgun (WGS) entry which is preliminary data.</text>
</comment>
<keyword evidence="3" id="KW-0010">Activator</keyword>
<keyword evidence="1" id="KW-0805">Transcription regulation</keyword>
<protein>
    <submittedName>
        <fullName evidence="7">Crp/Fnr family transcriptional regulator</fullName>
    </submittedName>
</protein>
<dbReference type="Gene3D" id="2.60.120.10">
    <property type="entry name" value="Jelly Rolls"/>
    <property type="match status" value="1"/>
</dbReference>
<dbReference type="PANTHER" id="PTHR24567:SF26">
    <property type="entry name" value="REGULATORY PROTEIN YEIL"/>
    <property type="match status" value="1"/>
</dbReference>
<dbReference type="PANTHER" id="PTHR24567">
    <property type="entry name" value="CRP FAMILY TRANSCRIPTIONAL REGULATORY PROTEIN"/>
    <property type="match status" value="1"/>
</dbReference>
<keyword evidence="8" id="KW-1185">Reference proteome</keyword>
<evidence type="ECO:0000259" key="6">
    <source>
        <dbReference type="PROSITE" id="PS51063"/>
    </source>
</evidence>
<evidence type="ECO:0000256" key="3">
    <source>
        <dbReference type="ARBA" id="ARBA00023159"/>
    </source>
</evidence>
<evidence type="ECO:0000256" key="2">
    <source>
        <dbReference type="ARBA" id="ARBA00023125"/>
    </source>
</evidence>
<proteinExistence type="predicted"/>
<dbReference type="InterPro" id="IPR036388">
    <property type="entry name" value="WH-like_DNA-bd_sf"/>
</dbReference>
<accession>A0ABU5ZCS9</accession>
<dbReference type="PROSITE" id="PS51063">
    <property type="entry name" value="HTH_CRP_2"/>
    <property type="match status" value="1"/>
</dbReference>
<dbReference type="Pfam" id="PF00027">
    <property type="entry name" value="cNMP_binding"/>
    <property type="match status" value="1"/>
</dbReference>
<keyword evidence="2" id="KW-0238">DNA-binding</keyword>
<dbReference type="InterPro" id="IPR050397">
    <property type="entry name" value="Env_Response_Regulators"/>
</dbReference>
<feature type="domain" description="HTH crp-type" evidence="6">
    <location>
        <begin position="144"/>
        <end position="220"/>
    </location>
</feature>
<organism evidence="7 8">
    <name type="scientific">Ferviditalea candida</name>
    <dbReference type="NCBI Taxonomy" id="3108399"/>
    <lineage>
        <taxon>Bacteria</taxon>
        <taxon>Bacillati</taxon>
        <taxon>Bacillota</taxon>
        <taxon>Bacilli</taxon>
        <taxon>Bacillales</taxon>
        <taxon>Paenibacillaceae</taxon>
        <taxon>Ferviditalea</taxon>
    </lineage>
</organism>
<dbReference type="InterPro" id="IPR036390">
    <property type="entry name" value="WH_DNA-bd_sf"/>
</dbReference>
<evidence type="ECO:0000256" key="4">
    <source>
        <dbReference type="ARBA" id="ARBA00023163"/>
    </source>
</evidence>
<dbReference type="Gene3D" id="1.10.10.10">
    <property type="entry name" value="Winged helix-like DNA-binding domain superfamily/Winged helix DNA-binding domain"/>
    <property type="match status" value="1"/>
</dbReference>
<dbReference type="SMART" id="SM00419">
    <property type="entry name" value="HTH_CRP"/>
    <property type="match status" value="1"/>
</dbReference>
<gene>
    <name evidence="7" type="ORF">VF724_01405</name>
</gene>
<reference evidence="7" key="1">
    <citation type="submission" date="2023-12" db="EMBL/GenBank/DDBJ databases">
        <title>Fervidustalea candida gen. nov., sp. nov., a novel member of the family Paenibacillaceae isolated from a geothermal area.</title>
        <authorList>
            <person name="Li W.-J."/>
            <person name="Jiao J.-Y."/>
            <person name="Chen Y."/>
        </authorList>
    </citation>
    <scope>NUCLEOTIDE SEQUENCE</scope>
    <source>
        <strain evidence="7">SYSU GA230002</strain>
    </source>
</reference>
<feature type="domain" description="Cyclic nucleotide-binding" evidence="5">
    <location>
        <begin position="9"/>
        <end position="130"/>
    </location>
</feature>
<dbReference type="SMART" id="SM00100">
    <property type="entry name" value="cNMP"/>
    <property type="match status" value="1"/>
</dbReference>
<dbReference type="EMBL" id="JAYJLD010000001">
    <property type="protein sequence ID" value="MEB3100315.1"/>
    <property type="molecule type" value="Genomic_DNA"/>
</dbReference>
<sequence length="237" mass="27666">MWFVKKSEILSLIPIENLDDLLQIFSDHQNVKKNTMIYQPEDPSDYVYLIKKGSVRLMRLADSGQQITLSIVKEGMIFGEGDVLNEKTYSHYAETIENSSICYIHKSDFKDLLKKYEEVNKLILNILYRRWREAQQQIENLAFHDVRQRLISILRRFSNDYGQEYNQNGLNGTLINVKVSQDKLADFCGTSRESINRTMKEMKSEGLLDMVGRNILLKPDFFITHQDITNKEKALTS</sequence>
<dbReference type="SUPFAM" id="SSF46785">
    <property type="entry name" value="Winged helix' DNA-binding domain"/>
    <property type="match status" value="1"/>
</dbReference>
<dbReference type="InterPro" id="IPR018490">
    <property type="entry name" value="cNMP-bd_dom_sf"/>
</dbReference>